<protein>
    <submittedName>
        <fullName evidence="1">Uncharacterized protein</fullName>
    </submittedName>
</protein>
<dbReference type="AlphaFoldDB" id="A0AAD8PGC7"/>
<name>A0AAD8PGC7_BABGI</name>
<dbReference type="EMBL" id="JAVEPI010000001">
    <property type="protein sequence ID" value="KAK1444983.1"/>
    <property type="molecule type" value="Genomic_DNA"/>
</dbReference>
<evidence type="ECO:0000313" key="2">
    <source>
        <dbReference type="Proteomes" id="UP001230268"/>
    </source>
</evidence>
<keyword evidence="2" id="KW-1185">Reference proteome</keyword>
<gene>
    <name evidence="1" type="ORF">BgAZ_108890</name>
</gene>
<evidence type="ECO:0000313" key="1">
    <source>
        <dbReference type="EMBL" id="KAK1444983.1"/>
    </source>
</evidence>
<organism evidence="1 2">
    <name type="scientific">Babesia gibsoni</name>
    <dbReference type="NCBI Taxonomy" id="33632"/>
    <lineage>
        <taxon>Eukaryota</taxon>
        <taxon>Sar</taxon>
        <taxon>Alveolata</taxon>
        <taxon>Apicomplexa</taxon>
        <taxon>Aconoidasida</taxon>
        <taxon>Piroplasmida</taxon>
        <taxon>Babesiidae</taxon>
        <taxon>Babesia</taxon>
    </lineage>
</organism>
<sequence length="410" mass="46116">MSSRFFAAFGCRYHSSSRALNKAKSPSNNRGFCYLPTQYRNFTSSVGSSEAAAASAHSQAANVEQQPLMRSDTFVRLLSSLNDKNSGFMLALKKFKDEIQAEGERCYPFRIRDLRVLVEFCSHLLTMDKGSQSSDMLYGALDLFNKDGDSIHGFDLCRLFSSLNNCHGKTMTSSIFQRAINNNIGMMAARFVAPKKLDKLKETYSSGAEHALRYIYNSLSEGDMEGLEECCDGNLFEFMKRGKGYLDSMGLKLRLELADVKRTRLDKFLLTIGGKRGHKIDEPFVMKEAIAHQIVVGIPKEPNTIEGPVSEEGIPLSRQQSRELVFQTFEKGMVARMEVLLTVRQTLTLLDRSDNVVWNDTRKVCTHKITFESEIELKSSDGEEFDTKDWIVVDINGVLNCNAPFMVQGT</sequence>
<accession>A0AAD8PGC7</accession>
<proteinExistence type="predicted"/>
<dbReference type="Proteomes" id="UP001230268">
    <property type="component" value="Unassembled WGS sequence"/>
</dbReference>
<comment type="caution">
    <text evidence="1">The sequence shown here is derived from an EMBL/GenBank/DDBJ whole genome shotgun (WGS) entry which is preliminary data.</text>
</comment>
<reference evidence="1" key="1">
    <citation type="submission" date="2023-08" db="EMBL/GenBank/DDBJ databases">
        <title>Draft sequence of the Babesia gibsoni genome.</title>
        <authorList>
            <person name="Yamagishi J.Y."/>
            <person name="Xuan X.X."/>
        </authorList>
    </citation>
    <scope>NUCLEOTIDE SEQUENCE</scope>
    <source>
        <strain evidence="1">Azabu</strain>
    </source>
</reference>